<dbReference type="InterPro" id="IPR006638">
    <property type="entry name" value="Elp3/MiaA/NifB-like_rSAM"/>
</dbReference>
<feature type="binding site" evidence="13">
    <location>
        <position position="74"/>
    </location>
    <ligand>
        <name>[4Fe-4S] cluster</name>
        <dbReference type="ChEBI" id="CHEBI:49883"/>
        <label>1</label>
    </ligand>
</feature>
<dbReference type="Gene3D" id="3.40.50.12160">
    <property type="entry name" value="Methylthiotransferase, N-terminal domain"/>
    <property type="match status" value="1"/>
</dbReference>
<dbReference type="InterPro" id="IPR038135">
    <property type="entry name" value="Methylthiotransferase_N_sf"/>
</dbReference>
<dbReference type="InterPro" id="IPR002792">
    <property type="entry name" value="TRAM_dom"/>
</dbReference>
<dbReference type="RefSeq" id="WP_102892278.1">
    <property type="nucleotide sequence ID" value="NZ_NBZD01000001.1"/>
</dbReference>
<feature type="binding site" evidence="13">
    <location>
        <position position="38"/>
    </location>
    <ligand>
        <name>[4Fe-4S] cluster</name>
        <dbReference type="ChEBI" id="CHEBI:49883"/>
        <label>1</label>
    </ligand>
</feature>
<dbReference type="InterPro" id="IPR006463">
    <property type="entry name" value="MiaB_methiolase"/>
</dbReference>
<dbReference type="SFLD" id="SFLDS00029">
    <property type="entry name" value="Radical_SAM"/>
    <property type="match status" value="1"/>
</dbReference>
<feature type="binding site" evidence="13">
    <location>
        <position position="183"/>
    </location>
    <ligand>
        <name>[4Fe-4S] cluster</name>
        <dbReference type="ChEBI" id="CHEBI:49883"/>
        <label>2</label>
        <note>4Fe-4S-S-AdoMet</note>
    </ligand>
</feature>
<dbReference type="EC" id="2.8.4.3" evidence="8 13"/>
<dbReference type="Gene3D" id="3.80.30.20">
    <property type="entry name" value="tm_1862 like domain"/>
    <property type="match status" value="1"/>
</dbReference>
<dbReference type="SFLD" id="SFLDF00273">
    <property type="entry name" value="(dimethylallyl)adenosine_tRNA"/>
    <property type="match status" value="1"/>
</dbReference>
<dbReference type="Pfam" id="PF04055">
    <property type="entry name" value="Radical_SAM"/>
    <property type="match status" value="1"/>
</dbReference>
<dbReference type="EMBL" id="NBZD01000001">
    <property type="protein sequence ID" value="PNH19680.1"/>
    <property type="molecule type" value="Genomic_DNA"/>
</dbReference>
<keyword evidence="6 13" id="KW-0408">Iron</keyword>
<comment type="similarity">
    <text evidence="13">Belongs to the methylthiotransferase family. MiaB subfamily.</text>
</comment>
<dbReference type="PROSITE" id="PS50926">
    <property type="entry name" value="TRAM"/>
    <property type="match status" value="1"/>
</dbReference>
<proteinExistence type="inferred from homology"/>
<evidence type="ECO:0000259" key="15">
    <source>
        <dbReference type="PROSITE" id="PS51449"/>
    </source>
</evidence>
<evidence type="ECO:0000256" key="10">
    <source>
        <dbReference type="ARBA" id="ARBA00068570"/>
    </source>
</evidence>
<gene>
    <name evidence="13" type="primary">miaB</name>
    <name evidence="17" type="ORF">B7R76_02010</name>
</gene>
<evidence type="ECO:0000256" key="3">
    <source>
        <dbReference type="ARBA" id="ARBA00022679"/>
    </source>
</evidence>
<name>A0A2J8B4H9_9FIRM</name>
<dbReference type="PROSITE" id="PS51918">
    <property type="entry name" value="RADICAL_SAM"/>
    <property type="match status" value="1"/>
</dbReference>
<feature type="domain" description="MTTase N-terminal" evidence="15">
    <location>
        <begin position="29"/>
        <end position="147"/>
    </location>
</feature>
<sequence>MATIQITAAEIIRQLQICADIRKLLGENKTYFIQTFGCQQNDNDSEKLAGLLQKMGYTPAANRESADIVLINTCSVRENASDRFFGNLGILKPLKKSNPGMLICTCGCMMKQEEVVEKIKRSYPFVDVLLAPSDLYRFPELLWRRLNGTRRVYDITADDVVAEGIPVLHERKYRALCTIMYGCNNYCTYCIVPFTRGRERSRQPEEILRELQELAASGYTEVMLLGQNVNSYGRDLADKMSFAELLALAAEHSGLPRIRYMTSHPKDLSPELIDVMAAYPNIERHIHLPLQSGSDTVLRKMNRHYNIARYMSIVDLAKRKIPDLSITTDIIVGFPGETEADFAETLRIVDEVGYDSAFTFQYSPRPGTPAAKWTNQVPAEVVSERFDRLVTLQNQNSLAANLRRLNRSGEVLIEGISDHNPGMFTGRFSDNHLINFEIPANELAALSGRTLSPIAAAGIVEGKLAQVKVTEAKTFSLQGAWERWL</sequence>
<comment type="catalytic activity">
    <reaction evidence="9 13">
        <text>N(6)-dimethylallyladenosine(37) in tRNA + (sulfur carrier)-SH + AH2 + 2 S-adenosyl-L-methionine = 2-methylsulfanyl-N(6)-dimethylallyladenosine(37) in tRNA + (sulfur carrier)-H + 5'-deoxyadenosine + L-methionine + A + S-adenosyl-L-homocysteine + 2 H(+)</text>
        <dbReference type="Rhea" id="RHEA:37067"/>
        <dbReference type="Rhea" id="RHEA-COMP:10375"/>
        <dbReference type="Rhea" id="RHEA-COMP:10376"/>
        <dbReference type="Rhea" id="RHEA-COMP:14737"/>
        <dbReference type="Rhea" id="RHEA-COMP:14739"/>
        <dbReference type="ChEBI" id="CHEBI:13193"/>
        <dbReference type="ChEBI" id="CHEBI:15378"/>
        <dbReference type="ChEBI" id="CHEBI:17319"/>
        <dbReference type="ChEBI" id="CHEBI:17499"/>
        <dbReference type="ChEBI" id="CHEBI:29917"/>
        <dbReference type="ChEBI" id="CHEBI:57844"/>
        <dbReference type="ChEBI" id="CHEBI:57856"/>
        <dbReference type="ChEBI" id="CHEBI:59789"/>
        <dbReference type="ChEBI" id="CHEBI:64428"/>
        <dbReference type="ChEBI" id="CHEBI:74415"/>
        <dbReference type="ChEBI" id="CHEBI:74417"/>
        <dbReference type="EC" id="2.8.4.3"/>
    </reaction>
</comment>
<dbReference type="NCBIfam" id="TIGR01574">
    <property type="entry name" value="miaB-methiolase"/>
    <property type="match status" value="1"/>
</dbReference>
<feature type="binding site" evidence="13">
    <location>
        <position position="190"/>
    </location>
    <ligand>
        <name>[4Fe-4S] cluster</name>
        <dbReference type="ChEBI" id="CHEBI:49883"/>
        <label>2</label>
        <note>4Fe-4S-S-AdoMet</note>
    </ligand>
</feature>
<dbReference type="PROSITE" id="PS51449">
    <property type="entry name" value="MTTASE_N"/>
    <property type="match status" value="1"/>
</dbReference>
<evidence type="ECO:0000256" key="4">
    <source>
        <dbReference type="ARBA" id="ARBA00022691"/>
    </source>
</evidence>
<evidence type="ECO:0000256" key="6">
    <source>
        <dbReference type="ARBA" id="ARBA00023004"/>
    </source>
</evidence>
<keyword evidence="5 13" id="KW-0479">Metal-binding</keyword>
<organism evidence="17 18">
    <name type="scientific">Mageeibacillus indolicus</name>
    <dbReference type="NCBI Taxonomy" id="884684"/>
    <lineage>
        <taxon>Bacteria</taxon>
        <taxon>Bacillati</taxon>
        <taxon>Bacillota</taxon>
        <taxon>Clostridia</taxon>
        <taxon>Eubacteriales</taxon>
        <taxon>Oscillospiraceae</taxon>
        <taxon>Mageeibacillus</taxon>
    </lineage>
</organism>
<dbReference type="CDD" id="cd01335">
    <property type="entry name" value="Radical_SAM"/>
    <property type="match status" value="1"/>
</dbReference>
<dbReference type="GO" id="GO:0051539">
    <property type="term" value="F:4 iron, 4 sulfur cluster binding"/>
    <property type="evidence" value="ECO:0007669"/>
    <property type="project" value="UniProtKB-UniRule"/>
</dbReference>
<dbReference type="SFLD" id="SFLDG01082">
    <property type="entry name" value="B12-binding_domain_containing"/>
    <property type="match status" value="1"/>
</dbReference>
<evidence type="ECO:0000256" key="2">
    <source>
        <dbReference type="ARBA" id="ARBA00022485"/>
    </source>
</evidence>
<keyword evidence="2 13" id="KW-0004">4Fe-4S</keyword>
<dbReference type="FunFam" id="3.40.50.12160:FF:000003">
    <property type="entry name" value="CDK5 regulatory subunit-associated protein 1"/>
    <property type="match status" value="1"/>
</dbReference>
<comment type="subunit">
    <text evidence="13">Monomer.</text>
</comment>
<evidence type="ECO:0000256" key="7">
    <source>
        <dbReference type="ARBA" id="ARBA00023014"/>
    </source>
</evidence>
<keyword evidence="13" id="KW-0819">tRNA processing</keyword>
<dbReference type="PANTHER" id="PTHR43020">
    <property type="entry name" value="CDK5 REGULATORY SUBUNIT-ASSOCIATED PROTEIN 1"/>
    <property type="match status" value="1"/>
</dbReference>
<dbReference type="InterPro" id="IPR005839">
    <property type="entry name" value="Methylthiotransferase"/>
</dbReference>
<evidence type="ECO:0000256" key="5">
    <source>
        <dbReference type="ARBA" id="ARBA00022723"/>
    </source>
</evidence>
<dbReference type="InterPro" id="IPR007197">
    <property type="entry name" value="rSAM"/>
</dbReference>
<dbReference type="InterPro" id="IPR058240">
    <property type="entry name" value="rSAM_sf"/>
</dbReference>
<dbReference type="PANTHER" id="PTHR43020:SF2">
    <property type="entry name" value="MITOCHONDRIAL TRNA METHYLTHIOTRANSFERASE CDK5RAP1"/>
    <property type="match status" value="1"/>
</dbReference>
<dbReference type="AlphaFoldDB" id="A0A2J8B4H9"/>
<feature type="domain" description="TRAM" evidence="14">
    <location>
        <begin position="402"/>
        <end position="483"/>
    </location>
</feature>
<evidence type="ECO:0000313" key="18">
    <source>
        <dbReference type="Proteomes" id="UP000236394"/>
    </source>
</evidence>
<accession>A0A2J8B4H9</accession>
<comment type="subcellular location">
    <subcellularLocation>
        <location evidence="13">Cytoplasm</location>
    </subcellularLocation>
</comment>
<comment type="cofactor">
    <cofactor evidence="13">
        <name>[4Fe-4S] cluster</name>
        <dbReference type="ChEBI" id="CHEBI:49883"/>
    </cofactor>
    <text evidence="13">Binds 2 [4Fe-4S] clusters. One cluster is coordinated with 3 cysteines and an exchangeable S-adenosyl-L-methionine.</text>
</comment>
<dbReference type="SUPFAM" id="SSF102114">
    <property type="entry name" value="Radical SAM enzymes"/>
    <property type="match status" value="1"/>
</dbReference>
<dbReference type="SMART" id="SM00729">
    <property type="entry name" value="Elp3"/>
    <property type="match status" value="1"/>
</dbReference>
<evidence type="ECO:0000256" key="12">
    <source>
        <dbReference type="ARBA" id="ARBA00081141"/>
    </source>
</evidence>
<comment type="function">
    <text evidence="1 13">Catalyzes the methylthiolation of N6-(dimethylallyl)adenosine (i(6)A), leading to the formation of 2-methylthio-N6-(dimethylallyl)adenosine (ms(2)i(6)A) at position 37 in tRNAs that read codons beginning with uridine.</text>
</comment>
<keyword evidence="3 13" id="KW-0808">Transferase</keyword>
<evidence type="ECO:0000313" key="17">
    <source>
        <dbReference type="EMBL" id="PNH19680.1"/>
    </source>
</evidence>
<dbReference type="HAMAP" id="MF_01864">
    <property type="entry name" value="tRNA_metthiotr_MiaB"/>
    <property type="match status" value="1"/>
</dbReference>
<protein>
    <recommendedName>
        <fullName evidence="10 13">tRNA-2-methylthio-N(6)-dimethylallyladenosine synthase</fullName>
        <ecNumber evidence="8 13">2.8.4.3</ecNumber>
    </recommendedName>
    <alternativeName>
        <fullName evidence="12 13">(Dimethylallyl)adenosine tRNA methylthiotransferase MiaB</fullName>
    </alternativeName>
    <alternativeName>
        <fullName evidence="11 13">tRNA-i(6)A37 methylthiotransferase</fullName>
    </alternativeName>
</protein>
<evidence type="ECO:0000256" key="1">
    <source>
        <dbReference type="ARBA" id="ARBA00003234"/>
    </source>
</evidence>
<dbReference type="FunFam" id="3.80.30.20:FF:000001">
    <property type="entry name" value="tRNA-2-methylthio-N(6)-dimethylallyladenosine synthase 2"/>
    <property type="match status" value="1"/>
</dbReference>
<feature type="binding site" evidence="13">
    <location>
        <position position="108"/>
    </location>
    <ligand>
        <name>[4Fe-4S] cluster</name>
        <dbReference type="ChEBI" id="CHEBI:49883"/>
        <label>1</label>
    </ligand>
</feature>
<dbReference type="GO" id="GO:0035597">
    <property type="term" value="F:tRNA-2-methylthio-N(6)-dimethylallyladenosine(37) synthase activity"/>
    <property type="evidence" value="ECO:0007669"/>
    <property type="project" value="UniProtKB-EC"/>
</dbReference>
<evidence type="ECO:0000256" key="9">
    <source>
        <dbReference type="ARBA" id="ARBA00051425"/>
    </source>
</evidence>
<dbReference type="Proteomes" id="UP000236394">
    <property type="component" value="Unassembled WGS sequence"/>
</dbReference>
<comment type="caution">
    <text evidence="17">The sequence shown here is derived from an EMBL/GenBank/DDBJ whole genome shotgun (WGS) entry which is preliminary data.</text>
</comment>
<evidence type="ECO:0000256" key="8">
    <source>
        <dbReference type="ARBA" id="ARBA00033765"/>
    </source>
</evidence>
<dbReference type="Pfam" id="PF00919">
    <property type="entry name" value="UPF0004"/>
    <property type="match status" value="1"/>
</dbReference>
<keyword evidence="4 13" id="KW-0949">S-adenosyl-L-methionine</keyword>
<dbReference type="GO" id="GO:0046872">
    <property type="term" value="F:metal ion binding"/>
    <property type="evidence" value="ECO:0007669"/>
    <property type="project" value="UniProtKB-KW"/>
</dbReference>
<reference evidence="18" key="1">
    <citation type="submission" date="2017-04" db="EMBL/GenBank/DDBJ databases">
        <authorList>
            <person name="Bumgarner R.E."/>
            <person name="Fredricks D.N."/>
            <person name="Srinivasan S."/>
        </authorList>
    </citation>
    <scope>NUCLEOTIDE SEQUENCE [LARGE SCALE GENOMIC DNA]</scope>
    <source>
        <strain evidence="18">KA00405</strain>
    </source>
</reference>
<keyword evidence="7 13" id="KW-0411">Iron-sulfur</keyword>
<dbReference type="GO" id="GO:0005829">
    <property type="term" value="C:cytosol"/>
    <property type="evidence" value="ECO:0007669"/>
    <property type="project" value="TreeGrafter"/>
</dbReference>
<evidence type="ECO:0000256" key="11">
    <source>
        <dbReference type="ARBA" id="ARBA00080698"/>
    </source>
</evidence>
<dbReference type="InterPro" id="IPR013848">
    <property type="entry name" value="Methylthiotransferase_N"/>
</dbReference>
<feature type="binding site" evidence="13">
    <location>
        <position position="187"/>
    </location>
    <ligand>
        <name>[4Fe-4S] cluster</name>
        <dbReference type="ChEBI" id="CHEBI:49883"/>
        <label>2</label>
        <note>4Fe-4S-S-AdoMet</note>
    </ligand>
</feature>
<feature type="domain" description="Radical SAM core" evidence="16">
    <location>
        <begin position="169"/>
        <end position="399"/>
    </location>
</feature>
<dbReference type="NCBIfam" id="TIGR00089">
    <property type="entry name" value="MiaB/RimO family radical SAM methylthiotransferase"/>
    <property type="match status" value="1"/>
</dbReference>
<keyword evidence="13" id="KW-0963">Cytoplasm</keyword>
<dbReference type="InterPro" id="IPR023404">
    <property type="entry name" value="rSAM_horseshoe"/>
</dbReference>
<evidence type="ECO:0000256" key="13">
    <source>
        <dbReference type="HAMAP-Rule" id="MF_01864"/>
    </source>
</evidence>
<dbReference type="SFLD" id="SFLDG01061">
    <property type="entry name" value="methylthiotransferase"/>
    <property type="match status" value="1"/>
</dbReference>
<evidence type="ECO:0000259" key="14">
    <source>
        <dbReference type="PROSITE" id="PS50926"/>
    </source>
</evidence>
<evidence type="ECO:0000259" key="16">
    <source>
        <dbReference type="PROSITE" id="PS51918"/>
    </source>
</evidence>